<dbReference type="RefSeq" id="WP_183972924.1">
    <property type="nucleotide sequence ID" value="NZ_JACIBY010000003.1"/>
</dbReference>
<evidence type="ECO:0000313" key="3">
    <source>
        <dbReference type="Proteomes" id="UP000541352"/>
    </source>
</evidence>
<keyword evidence="3" id="KW-1185">Reference proteome</keyword>
<dbReference type="EMBL" id="JACIBY010000003">
    <property type="protein sequence ID" value="MBB3837959.1"/>
    <property type="molecule type" value="Genomic_DNA"/>
</dbReference>
<reference evidence="2 3" key="1">
    <citation type="submission" date="2020-08" db="EMBL/GenBank/DDBJ databases">
        <title>Genomic Encyclopedia of Type Strains, Phase IV (KMG-IV): sequencing the most valuable type-strain genomes for metagenomic binning, comparative biology and taxonomic classification.</title>
        <authorList>
            <person name="Goeker M."/>
        </authorList>
    </citation>
    <scope>NUCLEOTIDE SEQUENCE [LARGE SCALE GENOMIC DNA]</scope>
    <source>
        <strain evidence="2 3">DSM 17976</strain>
    </source>
</reference>
<protein>
    <submittedName>
        <fullName evidence="2">Uncharacterized protein</fullName>
    </submittedName>
</protein>
<organism evidence="2 3">
    <name type="scientific">Runella defluvii</name>
    <dbReference type="NCBI Taxonomy" id="370973"/>
    <lineage>
        <taxon>Bacteria</taxon>
        <taxon>Pseudomonadati</taxon>
        <taxon>Bacteroidota</taxon>
        <taxon>Cytophagia</taxon>
        <taxon>Cytophagales</taxon>
        <taxon>Spirosomataceae</taxon>
        <taxon>Runella</taxon>
    </lineage>
</organism>
<comment type="caution">
    <text evidence="2">The sequence shown here is derived from an EMBL/GenBank/DDBJ whole genome shotgun (WGS) entry which is preliminary data.</text>
</comment>
<evidence type="ECO:0000313" key="2">
    <source>
        <dbReference type="EMBL" id="MBB3837959.1"/>
    </source>
</evidence>
<proteinExistence type="predicted"/>
<name>A0A7W6EPV2_9BACT</name>
<gene>
    <name evidence="2" type="ORF">FHS57_001956</name>
</gene>
<dbReference type="AlphaFoldDB" id="A0A7W6EPV2"/>
<accession>A0A7W6EPV2</accession>
<sequence>MKSSPNFQKLNQSDVMINSAVAKADDTAFSAFLKERKKNSSAQKKSKKHSACIE</sequence>
<dbReference type="Proteomes" id="UP000541352">
    <property type="component" value="Unassembled WGS sequence"/>
</dbReference>
<evidence type="ECO:0000256" key="1">
    <source>
        <dbReference type="SAM" id="MobiDB-lite"/>
    </source>
</evidence>
<feature type="region of interest" description="Disordered" evidence="1">
    <location>
        <begin position="35"/>
        <end position="54"/>
    </location>
</feature>